<sequence>MDEASRKKAIEKAEAIDEKIGYPDYLAGDNMTQLETQYADVRYMPR</sequence>
<dbReference type="Gene3D" id="1.10.1380.10">
    <property type="entry name" value="Neutral endopeptidase , domain2"/>
    <property type="match status" value="1"/>
</dbReference>
<evidence type="ECO:0000313" key="1">
    <source>
        <dbReference type="EMBL" id="CAF5064598.1"/>
    </source>
</evidence>
<accession>A0A822D734</accession>
<reference evidence="1" key="1">
    <citation type="submission" date="2021-02" db="EMBL/GenBank/DDBJ databases">
        <authorList>
            <person name="Nowell W R."/>
        </authorList>
    </citation>
    <scope>NUCLEOTIDE SEQUENCE</scope>
</reference>
<dbReference type="InterPro" id="IPR042089">
    <property type="entry name" value="Peptidase_M13_dom_2"/>
</dbReference>
<proteinExistence type="predicted"/>
<dbReference type="EMBL" id="CAJOBR010057249">
    <property type="protein sequence ID" value="CAF5064598.1"/>
    <property type="molecule type" value="Genomic_DNA"/>
</dbReference>
<dbReference type="InterPro" id="IPR024079">
    <property type="entry name" value="MetalloPept_cat_dom_sf"/>
</dbReference>
<dbReference type="Gene3D" id="3.40.390.10">
    <property type="entry name" value="Collagenase (Catalytic Domain)"/>
    <property type="match status" value="1"/>
</dbReference>
<comment type="caution">
    <text evidence="1">The sequence shown here is derived from an EMBL/GenBank/DDBJ whole genome shotgun (WGS) entry which is preliminary data.</text>
</comment>
<dbReference type="GO" id="GO:0008237">
    <property type="term" value="F:metallopeptidase activity"/>
    <property type="evidence" value="ECO:0007669"/>
    <property type="project" value="InterPro"/>
</dbReference>
<dbReference type="AlphaFoldDB" id="A0A822D734"/>
<dbReference type="Proteomes" id="UP000663848">
    <property type="component" value="Unassembled WGS sequence"/>
</dbReference>
<organism evidence="1 2">
    <name type="scientific">Rotaria socialis</name>
    <dbReference type="NCBI Taxonomy" id="392032"/>
    <lineage>
        <taxon>Eukaryota</taxon>
        <taxon>Metazoa</taxon>
        <taxon>Spiralia</taxon>
        <taxon>Gnathifera</taxon>
        <taxon>Rotifera</taxon>
        <taxon>Eurotatoria</taxon>
        <taxon>Bdelloidea</taxon>
        <taxon>Philodinida</taxon>
        <taxon>Philodinidae</taxon>
        <taxon>Rotaria</taxon>
    </lineage>
</organism>
<dbReference type="SUPFAM" id="SSF55486">
    <property type="entry name" value="Metalloproteases ('zincins'), catalytic domain"/>
    <property type="match status" value="1"/>
</dbReference>
<gene>
    <name evidence="1" type="ORF">QYT958_LOCUS42868</name>
</gene>
<name>A0A822D734_9BILA</name>
<feature type="non-terminal residue" evidence="1">
    <location>
        <position position="1"/>
    </location>
</feature>
<evidence type="ECO:0000313" key="2">
    <source>
        <dbReference type="Proteomes" id="UP000663848"/>
    </source>
</evidence>
<protein>
    <submittedName>
        <fullName evidence="1">Uncharacterized protein</fullName>
    </submittedName>
</protein>